<evidence type="ECO:0000313" key="1">
    <source>
        <dbReference type="EMBL" id="PJK27568.1"/>
    </source>
</evidence>
<proteinExistence type="predicted"/>
<gene>
    <name evidence="1" type="ORF">CVT23_21905</name>
</gene>
<sequence>MSDDTPAIPSPCISVCKLNPGRDYCLGCYRSRAEIAEWRKVDDDRRREILESAGARRVEIVSRSISAPRR</sequence>
<dbReference type="OrthoDB" id="9811423at2"/>
<accession>A0A2M9FVS2</accession>
<evidence type="ECO:0000313" key="2">
    <source>
        <dbReference type="Proteomes" id="UP000229498"/>
    </source>
</evidence>
<keyword evidence="2" id="KW-1185">Reference proteome</keyword>
<dbReference type="EMBL" id="PHIG01000063">
    <property type="protein sequence ID" value="PJK27568.1"/>
    <property type="molecule type" value="Genomic_DNA"/>
</dbReference>
<dbReference type="Proteomes" id="UP000229498">
    <property type="component" value="Unassembled WGS sequence"/>
</dbReference>
<comment type="caution">
    <text evidence="1">The sequence shown here is derived from an EMBL/GenBank/DDBJ whole genome shotgun (WGS) entry which is preliminary data.</text>
</comment>
<name>A0A2M9FVS2_9PROT</name>
<dbReference type="InterPro" id="IPR010710">
    <property type="entry name" value="DUF1289"/>
</dbReference>
<reference evidence="1 2" key="1">
    <citation type="submission" date="2017-11" db="EMBL/GenBank/DDBJ databases">
        <title>Draft genome sequence of Rhizobiales bacterium SY3-13.</title>
        <authorList>
            <person name="Sun C."/>
        </authorList>
    </citation>
    <scope>NUCLEOTIDE SEQUENCE [LARGE SCALE GENOMIC DNA]</scope>
    <source>
        <strain evidence="1 2">SY3-13</strain>
    </source>
</reference>
<dbReference type="RefSeq" id="WP_109795281.1">
    <property type="nucleotide sequence ID" value="NZ_PHIG01000063.1"/>
</dbReference>
<dbReference type="PANTHER" id="PTHR35175">
    <property type="entry name" value="DUF1289 DOMAIN-CONTAINING PROTEIN"/>
    <property type="match status" value="1"/>
</dbReference>
<organism evidence="1 2">
    <name type="scientific">Minwuia thermotolerans</name>
    <dbReference type="NCBI Taxonomy" id="2056226"/>
    <lineage>
        <taxon>Bacteria</taxon>
        <taxon>Pseudomonadati</taxon>
        <taxon>Pseudomonadota</taxon>
        <taxon>Alphaproteobacteria</taxon>
        <taxon>Minwuiales</taxon>
        <taxon>Minwuiaceae</taxon>
        <taxon>Minwuia</taxon>
    </lineage>
</organism>
<dbReference type="Pfam" id="PF06945">
    <property type="entry name" value="DUF1289"/>
    <property type="match status" value="1"/>
</dbReference>
<protein>
    <submittedName>
        <fullName evidence="1">DUF1289 domain-containing protein</fullName>
    </submittedName>
</protein>
<dbReference type="PANTHER" id="PTHR35175:SF2">
    <property type="entry name" value="DUF1289 DOMAIN-CONTAINING PROTEIN"/>
    <property type="match status" value="1"/>
</dbReference>
<dbReference type="AlphaFoldDB" id="A0A2M9FVS2"/>